<keyword evidence="4" id="KW-1185">Reference proteome</keyword>
<comment type="caution">
    <text evidence="2">The sequence shown here is derived from an EMBL/GenBank/DDBJ whole genome shotgun (WGS) entry which is preliminary data.</text>
</comment>
<sequence>MKNLTQKHLVASVESDCDTDVTSFVAILDKEDITNILDTAEIAQKKNILVIEFEYAGAVWAQGDPSSMSISEDHHLAALVLEALEFNPARFVADTVRVYKDRFDFAAYPKHGTDEQLHYTKSFPLDVLTSQNPVAVAK</sequence>
<dbReference type="AlphaFoldDB" id="A0A8I1KHH3"/>
<gene>
    <name evidence="1" type="ORF">JHC10_01060</name>
    <name evidence="2" type="ORF">JHC11_12480</name>
</gene>
<dbReference type="Proteomes" id="UP000655994">
    <property type="component" value="Unassembled WGS sequence"/>
</dbReference>
<proteinExistence type="predicted"/>
<dbReference type="EMBL" id="JAEMOS010000002">
    <property type="protein sequence ID" value="MBJ7265523.1"/>
    <property type="molecule type" value="Genomic_DNA"/>
</dbReference>
<name>A0A8I1KHH3_9GAMM</name>
<organism evidence="2 3">
    <name type="scientific">Idiomarina abyssalis</name>
    <dbReference type="NCBI Taxonomy" id="86102"/>
    <lineage>
        <taxon>Bacteria</taxon>
        <taxon>Pseudomonadati</taxon>
        <taxon>Pseudomonadota</taxon>
        <taxon>Gammaproteobacteria</taxon>
        <taxon>Alteromonadales</taxon>
        <taxon>Idiomarinaceae</taxon>
        <taxon>Idiomarina</taxon>
    </lineage>
</organism>
<dbReference type="Proteomes" id="UP000621390">
    <property type="component" value="Unassembled WGS sequence"/>
</dbReference>
<dbReference type="RefSeq" id="WP_199493371.1">
    <property type="nucleotide sequence ID" value="NZ_JAEMOP010000009.1"/>
</dbReference>
<evidence type="ECO:0000313" key="4">
    <source>
        <dbReference type="Proteomes" id="UP000655994"/>
    </source>
</evidence>
<evidence type="ECO:0000313" key="3">
    <source>
        <dbReference type="Proteomes" id="UP000621390"/>
    </source>
</evidence>
<evidence type="ECO:0000313" key="1">
    <source>
        <dbReference type="EMBL" id="MBJ7265523.1"/>
    </source>
</evidence>
<reference evidence="2 4" key="1">
    <citation type="submission" date="2020-09" db="EMBL/GenBank/DDBJ databases">
        <title>Draft Genomes of Bacterial Isolates from North Pond Shallow Sediments.</title>
        <authorList>
            <person name="Kiel Reese B."/>
            <person name="Mullis M."/>
            <person name="Weisend R.E."/>
        </authorList>
    </citation>
    <scope>NUCLEOTIDE SEQUENCE</scope>
    <source>
        <strain evidence="2">KJE-2</strain>
        <strain evidence="1 4">KJE-3</strain>
    </source>
</reference>
<evidence type="ECO:0000313" key="2">
    <source>
        <dbReference type="EMBL" id="MBJ7316803.1"/>
    </source>
</evidence>
<accession>A0A8I1KHH3</accession>
<protein>
    <submittedName>
        <fullName evidence="2">Uncharacterized protein</fullName>
    </submittedName>
</protein>
<dbReference type="EMBL" id="JAEMOP010000009">
    <property type="protein sequence ID" value="MBJ7316803.1"/>
    <property type="molecule type" value="Genomic_DNA"/>
</dbReference>